<dbReference type="EMBL" id="BJWL01000013">
    <property type="protein sequence ID" value="GFZ00100.1"/>
    <property type="molecule type" value="Genomic_DNA"/>
</dbReference>
<accession>A0A7J0FPK4</accession>
<comment type="caution">
    <text evidence="2">The sequence shown here is derived from an EMBL/GenBank/DDBJ whole genome shotgun (WGS) entry which is preliminary data.</text>
</comment>
<dbReference type="Proteomes" id="UP000585474">
    <property type="component" value="Unassembled WGS sequence"/>
</dbReference>
<reference evidence="2 3" key="1">
    <citation type="submission" date="2019-07" db="EMBL/GenBank/DDBJ databases">
        <title>De Novo Assembly of kiwifruit Actinidia rufa.</title>
        <authorList>
            <person name="Sugita-Konishi S."/>
            <person name="Sato K."/>
            <person name="Mori E."/>
            <person name="Abe Y."/>
            <person name="Kisaki G."/>
            <person name="Hamano K."/>
            <person name="Suezawa K."/>
            <person name="Otani M."/>
            <person name="Fukuda T."/>
            <person name="Manabe T."/>
            <person name="Gomi K."/>
            <person name="Tabuchi M."/>
            <person name="Akimitsu K."/>
            <person name="Kataoka I."/>
        </authorList>
    </citation>
    <scope>NUCLEOTIDE SEQUENCE [LARGE SCALE GENOMIC DNA]</scope>
    <source>
        <strain evidence="3">cv. Fuchu</strain>
    </source>
</reference>
<dbReference type="OrthoDB" id="1847654at2759"/>
<dbReference type="PANTHER" id="PTHR31354">
    <property type="entry name" value="OS01G0793500 PROTEIN"/>
    <property type="match status" value="1"/>
</dbReference>
<protein>
    <recommendedName>
        <fullName evidence="4">Zinc finger MYND domain protein</fullName>
    </recommendedName>
</protein>
<gene>
    <name evidence="2" type="ORF">Acr_13g0014990</name>
</gene>
<dbReference type="PANTHER" id="PTHR31354:SF7">
    <property type="entry name" value="OS09G0392000 PROTEIN"/>
    <property type="match status" value="1"/>
</dbReference>
<organism evidence="2 3">
    <name type="scientific">Actinidia rufa</name>
    <dbReference type="NCBI Taxonomy" id="165716"/>
    <lineage>
        <taxon>Eukaryota</taxon>
        <taxon>Viridiplantae</taxon>
        <taxon>Streptophyta</taxon>
        <taxon>Embryophyta</taxon>
        <taxon>Tracheophyta</taxon>
        <taxon>Spermatophyta</taxon>
        <taxon>Magnoliopsida</taxon>
        <taxon>eudicotyledons</taxon>
        <taxon>Gunneridae</taxon>
        <taxon>Pentapetalae</taxon>
        <taxon>asterids</taxon>
        <taxon>Ericales</taxon>
        <taxon>Actinidiaceae</taxon>
        <taxon>Actinidia</taxon>
    </lineage>
</organism>
<evidence type="ECO:0000256" key="1">
    <source>
        <dbReference type="SAM" id="SignalP"/>
    </source>
</evidence>
<name>A0A7J0FPK4_9ERIC</name>
<dbReference type="AlphaFoldDB" id="A0A7J0FPK4"/>
<keyword evidence="1" id="KW-0732">Signal</keyword>
<sequence length="449" mass="50829">MIVPRSMWLLRLIFLLGLGFGEGLKVPFRVKDVLPVLPRQISWPVLNNLNGAVDLLPSFVGSVSPSNGTVQWKGACFFDNEARLEFNAGGDRDLGGGVLYLKTSAAHSWTCMDLYVFATPYRVTWDYYFSAREHTLKFESWEEPAELEYVKQHGISVFLMPSGMLGTFLSLVDVLPLFSNTGWGQNANLEFLKKHMGASFEKRSRPWRATINPDDVHSGDFLAVSKIRGRWGGFETLEKWVTGAFAGHTAVCLKDEFGNLWVGESGHENEKGEEIIVVISWDEWWELALKDNSNPQIALLPLHPEVRAKFNSTAAWEYARSMSGKPYGYHNMIFSWIDTIGDNYPPPIDAHLVISVMSMWTRVQPAYAANMWNEALNKRLGTEDLDLYGILAETGKACWCNNEVDQLPFCQILGEYQMELPEYNTLQPYANMNENCPSLPPTYERPARC</sequence>
<proteinExistence type="predicted"/>
<evidence type="ECO:0000313" key="3">
    <source>
        <dbReference type="Proteomes" id="UP000585474"/>
    </source>
</evidence>
<evidence type="ECO:0000313" key="2">
    <source>
        <dbReference type="EMBL" id="GFZ00100.1"/>
    </source>
</evidence>
<feature type="chain" id="PRO_5029588587" description="Zinc finger MYND domain protein" evidence="1">
    <location>
        <begin position="24"/>
        <end position="449"/>
    </location>
</feature>
<evidence type="ECO:0008006" key="4">
    <source>
        <dbReference type="Google" id="ProtNLM"/>
    </source>
</evidence>
<keyword evidence="3" id="KW-1185">Reference proteome</keyword>
<feature type="signal peptide" evidence="1">
    <location>
        <begin position="1"/>
        <end position="23"/>
    </location>
</feature>